<dbReference type="KEGG" id="aten:116299195"/>
<organism evidence="3 4">
    <name type="scientific">Actinia tenebrosa</name>
    <name type="common">Australian red waratah sea anemone</name>
    <dbReference type="NCBI Taxonomy" id="6105"/>
    <lineage>
        <taxon>Eukaryota</taxon>
        <taxon>Metazoa</taxon>
        <taxon>Cnidaria</taxon>
        <taxon>Anthozoa</taxon>
        <taxon>Hexacorallia</taxon>
        <taxon>Actiniaria</taxon>
        <taxon>Actiniidae</taxon>
        <taxon>Actinia</taxon>
    </lineage>
</organism>
<dbReference type="InParanoid" id="A0A6P8I6T8"/>
<dbReference type="Gene3D" id="3.40.50.410">
    <property type="entry name" value="von Willebrand factor, type A domain"/>
    <property type="match status" value="1"/>
</dbReference>
<dbReference type="PROSITE" id="PS50168">
    <property type="entry name" value="DED"/>
    <property type="match status" value="1"/>
</dbReference>
<dbReference type="PROSITE" id="PS50234">
    <property type="entry name" value="VWFA"/>
    <property type="match status" value="1"/>
</dbReference>
<dbReference type="Pfam" id="PF01335">
    <property type="entry name" value="DED"/>
    <property type="match status" value="1"/>
</dbReference>
<feature type="domain" description="VWFA" evidence="2">
    <location>
        <begin position="247"/>
        <end position="443"/>
    </location>
</feature>
<dbReference type="RefSeq" id="XP_031563683.1">
    <property type="nucleotide sequence ID" value="XM_031707823.1"/>
</dbReference>
<dbReference type="Gene3D" id="1.10.533.10">
    <property type="entry name" value="Death Domain, Fas"/>
    <property type="match status" value="1"/>
</dbReference>
<dbReference type="GeneID" id="116299195"/>
<keyword evidence="3" id="KW-1185">Reference proteome</keyword>
<name>A0A6P8I6T8_ACTTE</name>
<dbReference type="InterPro" id="IPR011029">
    <property type="entry name" value="DEATH-like_dom_sf"/>
</dbReference>
<accession>A0A6P8I6T8</accession>
<reference evidence="4" key="1">
    <citation type="submission" date="2025-08" db="UniProtKB">
        <authorList>
            <consortium name="RefSeq"/>
        </authorList>
    </citation>
    <scope>IDENTIFICATION</scope>
    <source>
        <tissue evidence="4">Tentacle</tissue>
    </source>
</reference>
<evidence type="ECO:0000259" key="2">
    <source>
        <dbReference type="PROSITE" id="PS50234"/>
    </source>
</evidence>
<evidence type="ECO:0000313" key="4">
    <source>
        <dbReference type="RefSeq" id="XP_031563683.1"/>
    </source>
</evidence>
<dbReference type="SMART" id="SM00031">
    <property type="entry name" value="DED"/>
    <property type="match status" value="1"/>
</dbReference>
<dbReference type="InterPro" id="IPR036465">
    <property type="entry name" value="vWFA_dom_sf"/>
</dbReference>
<feature type="domain" description="DED" evidence="1">
    <location>
        <begin position="10"/>
        <end position="93"/>
    </location>
</feature>
<dbReference type="AlphaFoldDB" id="A0A6P8I6T8"/>
<sequence length="632" mass="70586">MAASYTVLSKFQIFITQIGLELTSLDIKILKSLIRDLLPPRVLEDIDIKEQLPGLDLFARLQEYCWVSQNNLGLLKQVLEIAGRVDLVKRIESFEKTVTELIDAPQSLMEVLPAPNTVFLRLLLCDPKRSEELTQKTNSLREAICKKLELELKDVAFITKEDASHQDCVFILFQFPNLEPKIMELNCDALNRADWLVSLGVLQLQIGGKASINIKENLQDIRPIPKRQTSVLAVNSSFAVHKDNVLDVILGIELSFLVNEGVSSQLLSQCQSALNIISQLQSSFDDGGPDMKAGVVTYGNHSNTQQPIAFVTKGLSKDFDIMKNERQYLGGKECSGMGDAVKKVVELTDDVRKEASKVCIMFTFLNPKSYDPKYYRCSHDNDIIKQCYALARSGITLYIIGINTAQLSSKGENHFLPGVAALGGGFYLEVDDLGSLDKIITCIIKHDVSIENRGKVACKALIDEINRKYGIVNINHLARYLKQNLNQKAIGIDGIRQNGEILVAPISQISQRVAVANDLEDAIDTVQAMTVRLKANAIHERSQANLRLCGSRKRPAIPSEALASLDSIETAERDLFKKKSDISVENLCEKYGGNDVCLVENEPIDLEVASRMVRRHVHRLEYQKINEEEDME</sequence>
<evidence type="ECO:0000259" key="1">
    <source>
        <dbReference type="PROSITE" id="PS50168"/>
    </source>
</evidence>
<dbReference type="InterPro" id="IPR001875">
    <property type="entry name" value="DED_dom"/>
</dbReference>
<dbReference type="OrthoDB" id="10286515at2759"/>
<dbReference type="Pfam" id="PF00092">
    <property type="entry name" value="VWA"/>
    <property type="match status" value="1"/>
</dbReference>
<evidence type="ECO:0000313" key="3">
    <source>
        <dbReference type="Proteomes" id="UP000515163"/>
    </source>
</evidence>
<proteinExistence type="predicted"/>
<dbReference type="SUPFAM" id="SSF47986">
    <property type="entry name" value="DEATH domain"/>
    <property type="match status" value="1"/>
</dbReference>
<dbReference type="GO" id="GO:0042981">
    <property type="term" value="P:regulation of apoptotic process"/>
    <property type="evidence" value="ECO:0007669"/>
    <property type="project" value="InterPro"/>
</dbReference>
<protein>
    <submittedName>
        <fullName evidence="4">Uncharacterized protein LOC116299195</fullName>
    </submittedName>
</protein>
<gene>
    <name evidence="4" type="primary">LOC116299195</name>
</gene>
<dbReference type="Proteomes" id="UP000515163">
    <property type="component" value="Unplaced"/>
</dbReference>
<dbReference type="InterPro" id="IPR002035">
    <property type="entry name" value="VWF_A"/>
</dbReference>
<dbReference type="SUPFAM" id="SSF53300">
    <property type="entry name" value="vWA-like"/>
    <property type="match status" value="1"/>
</dbReference>